<keyword evidence="3" id="KW-1185">Reference proteome</keyword>
<feature type="transmembrane region" description="Helical" evidence="1">
    <location>
        <begin position="38"/>
        <end position="57"/>
    </location>
</feature>
<feature type="transmembrane region" description="Helical" evidence="1">
    <location>
        <begin position="258"/>
        <end position="275"/>
    </location>
</feature>
<keyword evidence="1" id="KW-1133">Transmembrane helix</keyword>
<evidence type="ECO:0000256" key="1">
    <source>
        <dbReference type="SAM" id="Phobius"/>
    </source>
</evidence>
<evidence type="ECO:0000313" key="3">
    <source>
        <dbReference type="Proteomes" id="UP000245469"/>
    </source>
</evidence>
<reference evidence="2 3" key="1">
    <citation type="submission" date="2018-03" db="EMBL/GenBank/DDBJ databases">
        <title>Genomic Encyclopedia of Archaeal and Bacterial Type Strains, Phase II (KMG-II): from individual species to whole genera.</title>
        <authorList>
            <person name="Goeker M."/>
        </authorList>
    </citation>
    <scope>NUCLEOTIDE SEQUENCE [LARGE SCALE GENOMIC DNA]</scope>
    <source>
        <strain evidence="2 3">DSM 44889</strain>
    </source>
</reference>
<organism evidence="2 3">
    <name type="scientific">Quadrisphaera granulorum</name>
    <dbReference type="NCBI Taxonomy" id="317664"/>
    <lineage>
        <taxon>Bacteria</taxon>
        <taxon>Bacillati</taxon>
        <taxon>Actinomycetota</taxon>
        <taxon>Actinomycetes</taxon>
        <taxon>Kineosporiales</taxon>
        <taxon>Kineosporiaceae</taxon>
        <taxon>Quadrisphaera</taxon>
    </lineage>
</organism>
<evidence type="ECO:0000313" key="2">
    <source>
        <dbReference type="EMBL" id="PWJ48808.1"/>
    </source>
</evidence>
<feature type="transmembrane region" description="Helical" evidence="1">
    <location>
        <begin position="287"/>
        <end position="306"/>
    </location>
</feature>
<proteinExistence type="predicted"/>
<keyword evidence="1" id="KW-0472">Membrane</keyword>
<keyword evidence="1" id="KW-0812">Transmembrane</keyword>
<dbReference type="Proteomes" id="UP000245469">
    <property type="component" value="Unassembled WGS sequence"/>
</dbReference>
<feature type="transmembrane region" description="Helical" evidence="1">
    <location>
        <begin position="321"/>
        <end position="339"/>
    </location>
</feature>
<name>A0A315ZVB1_9ACTN</name>
<dbReference type="AlphaFoldDB" id="A0A315ZVB1"/>
<accession>A0A315ZVB1</accession>
<gene>
    <name evidence="2" type="ORF">BXY45_12810</name>
</gene>
<dbReference type="EMBL" id="QGDQ01000028">
    <property type="protein sequence ID" value="PWJ48808.1"/>
    <property type="molecule type" value="Genomic_DNA"/>
</dbReference>
<comment type="caution">
    <text evidence="2">The sequence shown here is derived from an EMBL/GenBank/DDBJ whole genome shotgun (WGS) entry which is preliminary data.</text>
</comment>
<feature type="transmembrane region" description="Helical" evidence="1">
    <location>
        <begin position="117"/>
        <end position="136"/>
    </location>
</feature>
<protein>
    <submittedName>
        <fullName evidence="2">Uncharacterized protein</fullName>
    </submittedName>
</protein>
<sequence>MAAAAVFMIAAGNSWHLWRSVESIEPGSWWSHHHRDRMQFWLAWSGVAGLAAGVVWASRRWGLRAASEPDPVSTQNAPLAGGASAVGSVVVVDVPSTTRLDWKVPTSPRPVHWTDRLRWALSVGWVALLLVGVFAGTRVSTFDDALAAVSSGAVREVTVAAGPENPGAEWSGYLTQEVSWREGWFRHRAEVTWSNSPSGTDANTDGLSTSETNGVPVLGRDVADVLRDARPALVVHRTDVGSLSSTTFLGWYLPAPQVLGPLMLAGALLLLFLILNVPPTWRLTRWAWFWVGFTPVGAILFALFAGPTPGLPRPRYPTERFGGLVGFVASLLAGGLLHWGSR</sequence>